<dbReference type="PANTHER" id="PTHR31286:SF176">
    <property type="entry name" value="DUF4283 DOMAIN PROTEIN"/>
    <property type="match status" value="1"/>
</dbReference>
<dbReference type="Proteomes" id="UP000242715">
    <property type="component" value="Unassembled WGS sequence"/>
</dbReference>
<proteinExistence type="predicted"/>
<feature type="domain" description="Zinc knuckle CX2CX4HX4C" evidence="1">
    <location>
        <begin position="108"/>
        <end position="137"/>
    </location>
</feature>
<accession>A0A2Z6PVJ2</accession>
<dbReference type="AlphaFoldDB" id="A0A2Z6PVJ2"/>
<dbReference type="InterPro" id="IPR040256">
    <property type="entry name" value="At4g02000-like"/>
</dbReference>
<evidence type="ECO:0000259" key="1">
    <source>
        <dbReference type="Pfam" id="PF14392"/>
    </source>
</evidence>
<dbReference type="EMBL" id="DF975014">
    <property type="protein sequence ID" value="GAU51197.1"/>
    <property type="molecule type" value="Genomic_DNA"/>
</dbReference>
<sequence length="319" mass="35764">MIYVQSDPLTLGTIDRVSFEPLLGPLTSTLTRCSTPLLKHGYVFMFLLVNIAAPKYCSKLQGLDLGIPLTLDEATMKINFGHFARVLIEVDLNFDLRERILVEKNDFDFYVDIEYEKLPLFCNSCPIVGHSVQNCKYQAPKVTTKEIKPETLRRSTLSGLKPTPLDQPKSKEATKFLVDVLNNEEEIPICVVEAVPVYIQDTSSWSDMTSAFVGDANLDNDVFCQELHEEVVAESHPLVTHDRSLVVQESDLSNFNANVIHDMQVLGILSASTAAQQAMDFLSDSWANMAQTEEIVDSVGNTNQQFLLVVPKKMKNKFK</sequence>
<dbReference type="InterPro" id="IPR025836">
    <property type="entry name" value="Zn_knuckle_CX2CX4HX4C"/>
</dbReference>
<evidence type="ECO:0000313" key="3">
    <source>
        <dbReference type="Proteomes" id="UP000242715"/>
    </source>
</evidence>
<evidence type="ECO:0000313" key="2">
    <source>
        <dbReference type="EMBL" id="GAU51197.1"/>
    </source>
</evidence>
<keyword evidence="3" id="KW-1185">Reference proteome</keyword>
<dbReference type="Pfam" id="PF14392">
    <property type="entry name" value="zf-CCHC_4"/>
    <property type="match status" value="1"/>
</dbReference>
<protein>
    <recommendedName>
        <fullName evidence="1">Zinc knuckle CX2CX4HX4C domain-containing protein</fullName>
    </recommendedName>
</protein>
<organism evidence="2 3">
    <name type="scientific">Trifolium subterraneum</name>
    <name type="common">Subterranean clover</name>
    <dbReference type="NCBI Taxonomy" id="3900"/>
    <lineage>
        <taxon>Eukaryota</taxon>
        <taxon>Viridiplantae</taxon>
        <taxon>Streptophyta</taxon>
        <taxon>Embryophyta</taxon>
        <taxon>Tracheophyta</taxon>
        <taxon>Spermatophyta</taxon>
        <taxon>Magnoliopsida</taxon>
        <taxon>eudicotyledons</taxon>
        <taxon>Gunneridae</taxon>
        <taxon>Pentapetalae</taxon>
        <taxon>rosids</taxon>
        <taxon>fabids</taxon>
        <taxon>Fabales</taxon>
        <taxon>Fabaceae</taxon>
        <taxon>Papilionoideae</taxon>
        <taxon>50 kb inversion clade</taxon>
        <taxon>NPAAA clade</taxon>
        <taxon>Hologalegina</taxon>
        <taxon>IRL clade</taxon>
        <taxon>Trifolieae</taxon>
        <taxon>Trifolium</taxon>
    </lineage>
</organism>
<reference evidence="3" key="1">
    <citation type="journal article" date="2017" name="Front. Plant Sci.">
        <title>Climate Clever Clovers: New Paradigm to Reduce the Environmental Footprint of Ruminants by Breeding Low Methanogenic Forages Utilizing Haplotype Variation.</title>
        <authorList>
            <person name="Kaur P."/>
            <person name="Appels R."/>
            <person name="Bayer P.E."/>
            <person name="Keeble-Gagnere G."/>
            <person name="Wang J."/>
            <person name="Hirakawa H."/>
            <person name="Shirasawa K."/>
            <person name="Vercoe P."/>
            <person name="Stefanova K."/>
            <person name="Durmic Z."/>
            <person name="Nichols P."/>
            <person name="Revell C."/>
            <person name="Isobe S.N."/>
            <person name="Edwards D."/>
            <person name="Erskine W."/>
        </authorList>
    </citation>
    <scope>NUCLEOTIDE SEQUENCE [LARGE SCALE GENOMIC DNA]</scope>
    <source>
        <strain evidence="3">cv. Daliak</strain>
    </source>
</reference>
<name>A0A2Z6PVJ2_TRISU</name>
<dbReference type="OrthoDB" id="1096772at2759"/>
<gene>
    <name evidence="2" type="ORF">TSUD_97700</name>
</gene>
<dbReference type="PANTHER" id="PTHR31286">
    <property type="entry name" value="GLYCINE-RICH CELL WALL STRUCTURAL PROTEIN 1.8-LIKE"/>
    <property type="match status" value="1"/>
</dbReference>